<dbReference type="eggNOG" id="COG3827">
    <property type="taxonomic scope" value="Bacteria"/>
</dbReference>
<proteinExistence type="predicted"/>
<dbReference type="Proteomes" id="UP000000440">
    <property type="component" value="Chromosome"/>
</dbReference>
<accession>Q8DII7</accession>
<dbReference type="KEGG" id="tel:tlr1598"/>
<keyword evidence="3" id="KW-1185">Reference proteome</keyword>
<keyword evidence="1" id="KW-1133">Transmembrane helix</keyword>
<protein>
    <submittedName>
        <fullName evidence="2">Tlr1598 protein</fullName>
    </submittedName>
</protein>
<reference evidence="2 3" key="1">
    <citation type="journal article" date="2002" name="DNA Res.">
        <title>Complete genome structure of the thermophilic cyanobacterium Thermosynechococcus elongatus BP-1.</title>
        <authorList>
            <person name="Nakamura Y."/>
            <person name="Kaneko T."/>
            <person name="Sato S."/>
            <person name="Ikeuchi M."/>
            <person name="Katoh H."/>
            <person name="Sasamoto S."/>
            <person name="Watanabe A."/>
            <person name="Iriguchi M."/>
            <person name="Kawashima K."/>
            <person name="Kimura T."/>
            <person name="Kishida Y."/>
            <person name="Kiyokawa C."/>
            <person name="Kohara M."/>
            <person name="Matsumoto M."/>
            <person name="Matsuno A."/>
            <person name="Nakazaki N."/>
            <person name="Shimpo S."/>
            <person name="Sugimoto M."/>
            <person name="Takeuchi C."/>
            <person name="Yamada M."/>
            <person name="Tabata S."/>
        </authorList>
    </citation>
    <scope>NUCLEOTIDE SEQUENCE [LARGE SCALE GENOMIC DNA]</scope>
    <source>
        <strain evidence="3">IAM M-273 / NIES-2133 / BP-1</strain>
    </source>
</reference>
<gene>
    <name evidence="2" type="ordered locus">tlr1598</name>
</gene>
<dbReference type="EMBL" id="BA000039">
    <property type="protein sequence ID" value="BAC09150.1"/>
    <property type="molecule type" value="Genomic_DNA"/>
</dbReference>
<dbReference type="RefSeq" id="WP_011057437.1">
    <property type="nucleotide sequence ID" value="NC_004113.1"/>
</dbReference>
<dbReference type="InterPro" id="IPR021787">
    <property type="entry name" value="DUF3352"/>
</dbReference>
<dbReference type="STRING" id="197221.gene:10748200"/>
<keyword evidence="1" id="KW-0812">Transmembrane</keyword>
<evidence type="ECO:0000256" key="1">
    <source>
        <dbReference type="SAM" id="Phobius"/>
    </source>
</evidence>
<name>Q8DII7_THEVB</name>
<dbReference type="AlphaFoldDB" id="Q8DII7"/>
<keyword evidence="1" id="KW-0472">Membrane</keyword>
<evidence type="ECO:0000313" key="2">
    <source>
        <dbReference type="EMBL" id="BAC09150.1"/>
    </source>
</evidence>
<feature type="transmembrane region" description="Helical" evidence="1">
    <location>
        <begin position="18"/>
        <end position="39"/>
    </location>
</feature>
<evidence type="ECO:0000313" key="3">
    <source>
        <dbReference type="Proteomes" id="UP000000440"/>
    </source>
</evidence>
<sequence>MTTQSQPSVGSRPQVRPWLVGGVALVIVGTATAAGVFLWQRFSQRPIAPGMAIAPNNALLTLTLPTDPQPWEALAQTGLLRAQPWLNPTYDPLSPEGVNLAQLDYLKDVRPFIGDRATLVLLPITPESVKESPVPPYIWVVPTLNVPMGEQLLQSVIGDPITEIKEVKIFRAKGILPDPHSGAIALLKHQDQAYILWSQHQSALQQVIATAQANNGIASQPTYQRAIKGLSDHRPLVELYVNLPTFLASQMAAPEGSLPEPPRELQGIVLTADMTPEQIEVEAVTWRPEQNQALVREGQSRELSRLVPETTLAFYATGSFKNLWQNTPASVKETIASTVKDLTGLDWQQAFVPWMDGEFAAAFVPLPALGNVPSLLFLAQTSDRPQASQTLSQLDTQIRDRLRWQVQQTATDPQPLTTWRLPPGLPVGQHGWLNDQILFLGLGPLMDMSRRPERSLADSPLYRAVLPQPKDTQFYLNLSNLQSLQNNLLLPELAPQVARSLQPFAALGITSHVRDNQFTHYIARIRLKPTSIPVSSAKRGETLN</sequence>
<dbReference type="Pfam" id="PF11832">
    <property type="entry name" value="DUF3352"/>
    <property type="match status" value="1"/>
</dbReference>
<dbReference type="EnsemblBacteria" id="BAC09150">
    <property type="protein sequence ID" value="BAC09150"/>
    <property type="gene ID" value="BAC09150"/>
</dbReference>
<organism evidence="2 3">
    <name type="scientific">Thermosynechococcus vestitus (strain NIES-2133 / IAM M-273 / BP-1)</name>
    <dbReference type="NCBI Taxonomy" id="197221"/>
    <lineage>
        <taxon>Bacteria</taxon>
        <taxon>Bacillati</taxon>
        <taxon>Cyanobacteriota</taxon>
        <taxon>Cyanophyceae</taxon>
        <taxon>Acaryochloridales</taxon>
        <taxon>Thermosynechococcaceae</taxon>
        <taxon>Thermosynechococcus</taxon>
    </lineage>
</organism>